<proteinExistence type="predicted"/>
<reference evidence="2" key="1">
    <citation type="journal article" date="2023" name="Plant J.">
        <title>The genome of the king protea, Protea cynaroides.</title>
        <authorList>
            <person name="Chang J."/>
            <person name="Duong T.A."/>
            <person name="Schoeman C."/>
            <person name="Ma X."/>
            <person name="Roodt D."/>
            <person name="Barker N."/>
            <person name="Li Z."/>
            <person name="Van de Peer Y."/>
            <person name="Mizrachi E."/>
        </authorList>
    </citation>
    <scope>NUCLEOTIDE SEQUENCE</scope>
    <source>
        <tissue evidence="2">Young leaves</tissue>
    </source>
</reference>
<feature type="compositionally biased region" description="Basic and acidic residues" evidence="1">
    <location>
        <begin position="121"/>
        <end position="135"/>
    </location>
</feature>
<feature type="region of interest" description="Disordered" evidence="1">
    <location>
        <begin position="349"/>
        <end position="388"/>
    </location>
</feature>
<keyword evidence="3" id="KW-1185">Reference proteome</keyword>
<feature type="compositionally biased region" description="Basic residues" evidence="1">
    <location>
        <begin position="1"/>
        <end position="16"/>
    </location>
</feature>
<organism evidence="2 3">
    <name type="scientific">Protea cynaroides</name>
    <dbReference type="NCBI Taxonomy" id="273540"/>
    <lineage>
        <taxon>Eukaryota</taxon>
        <taxon>Viridiplantae</taxon>
        <taxon>Streptophyta</taxon>
        <taxon>Embryophyta</taxon>
        <taxon>Tracheophyta</taxon>
        <taxon>Spermatophyta</taxon>
        <taxon>Magnoliopsida</taxon>
        <taxon>Proteales</taxon>
        <taxon>Proteaceae</taxon>
        <taxon>Protea</taxon>
    </lineage>
</organism>
<feature type="compositionally biased region" description="Basic and acidic residues" evidence="1">
    <location>
        <begin position="68"/>
        <end position="78"/>
    </location>
</feature>
<feature type="region of interest" description="Disordered" evidence="1">
    <location>
        <begin position="1"/>
        <end position="198"/>
    </location>
</feature>
<accession>A0A9Q0KUB5</accession>
<dbReference type="AlphaFoldDB" id="A0A9Q0KUB5"/>
<dbReference type="EMBL" id="JAMYWD010000003">
    <property type="protein sequence ID" value="KAJ4976987.1"/>
    <property type="molecule type" value="Genomic_DNA"/>
</dbReference>
<feature type="region of interest" description="Disordered" evidence="1">
    <location>
        <begin position="412"/>
        <end position="451"/>
    </location>
</feature>
<feature type="compositionally biased region" description="Polar residues" evidence="1">
    <location>
        <begin position="542"/>
        <end position="555"/>
    </location>
</feature>
<gene>
    <name evidence="2" type="ORF">NE237_002093</name>
</gene>
<feature type="compositionally biased region" description="Polar residues" evidence="1">
    <location>
        <begin position="20"/>
        <end position="31"/>
    </location>
</feature>
<feature type="compositionally biased region" description="Polar residues" evidence="1">
    <location>
        <begin position="479"/>
        <end position="497"/>
    </location>
</feature>
<protein>
    <submittedName>
        <fullName evidence="2">Uncharacterized protein</fullName>
    </submittedName>
</protein>
<evidence type="ECO:0000256" key="1">
    <source>
        <dbReference type="SAM" id="MobiDB-lite"/>
    </source>
</evidence>
<sequence>MPPGAKKRKANKKNKGKVPNSHSTTNNQQVLENDDLKTHDEKDSDGGEINSPKSQPDHSLLTENEEQGELHRKDRDSHLSASVVIADSKPMEVSQNGAGNGEAESKQKEVPEEAEVVQDIEVTRVLKPEEGEMVKDIQVTSDSESKDASIESVERDAGSSSSSSSSDDESPLADQNSQVIEAGKMEEEEKGGDSVTESMPAVDLAGKLGEMIVTSVMESATNIDLTGKLGEMIFTSVMESATNMDLTGKLGKKIVTSVMETATNIDLTGKLEEKKSAGSVMETEPTVDLAEPVVLLTEEGTQAFASGTVVDTGLSNEISLTSKVEENISLPLLNKSAGASDVIESVAKENENKMLQPSDTPIVETNGTGSSELPKDPEIPESSENQVEEDISLPLLNKSAGASDVIESVAKENENKMLQPSDTPIVETNGTGSSELPKDPEIPESSENQVEEDISLPLLNKSAGASDVIELVAKENENKMLQPSDTPIVKTNGTGSSELPKDPEIPQSLENQVEEDISLPLLNKIAGASDVIESVAKENENKMLQPSDTPIVETNGTGGSELPKDSEIPESSENQPLLGKGFPAVERSSWKSCCGIFDVLKGSNR</sequence>
<feature type="region of interest" description="Disordered" evidence="1">
    <location>
        <begin position="476"/>
        <end position="507"/>
    </location>
</feature>
<dbReference type="PANTHER" id="PTHR37187">
    <property type="entry name" value="EXPRESSED PROTEIN"/>
    <property type="match status" value="1"/>
</dbReference>
<evidence type="ECO:0000313" key="2">
    <source>
        <dbReference type="EMBL" id="KAJ4976987.1"/>
    </source>
</evidence>
<name>A0A9Q0KUB5_9MAGN</name>
<evidence type="ECO:0000313" key="3">
    <source>
        <dbReference type="Proteomes" id="UP001141806"/>
    </source>
</evidence>
<dbReference type="Proteomes" id="UP001141806">
    <property type="component" value="Unassembled WGS sequence"/>
</dbReference>
<feature type="compositionally biased region" description="Basic and acidic residues" evidence="1">
    <location>
        <begin position="143"/>
        <end position="157"/>
    </location>
</feature>
<feature type="compositionally biased region" description="Basic and acidic residues" evidence="1">
    <location>
        <begin position="34"/>
        <end position="45"/>
    </location>
</feature>
<feature type="compositionally biased region" description="Polar residues" evidence="1">
    <location>
        <begin position="353"/>
        <end position="371"/>
    </location>
</feature>
<dbReference type="PANTHER" id="PTHR37187:SF7">
    <property type="entry name" value="EXPRESSED PROTEIN"/>
    <property type="match status" value="1"/>
</dbReference>
<dbReference type="OrthoDB" id="1930727at2759"/>
<comment type="caution">
    <text evidence="2">The sequence shown here is derived from an EMBL/GenBank/DDBJ whole genome shotgun (WGS) entry which is preliminary data.</text>
</comment>
<feature type="region of interest" description="Disordered" evidence="1">
    <location>
        <begin position="539"/>
        <end position="580"/>
    </location>
</feature>
<feature type="compositionally biased region" description="Polar residues" evidence="1">
    <location>
        <begin position="416"/>
        <end position="434"/>
    </location>
</feature>